<dbReference type="EMBL" id="ABWZ01000055">
    <property type="protein sequence ID" value="EEB24744.1"/>
    <property type="molecule type" value="Genomic_DNA"/>
</dbReference>
<protein>
    <submittedName>
        <fullName evidence="1">Uncharacterized protein</fullName>
    </submittedName>
</protein>
<accession>B6VZT1</accession>
<dbReference type="AlphaFoldDB" id="B6VZT1"/>
<reference evidence="1 2" key="2">
    <citation type="submission" date="2008-10" db="EMBL/GenBank/DDBJ databases">
        <authorList>
            <person name="Fulton L."/>
            <person name="Clifton S."/>
            <person name="Fulton B."/>
            <person name="Xu J."/>
            <person name="Minx P."/>
            <person name="Pepin K.H."/>
            <person name="Johnson M."/>
            <person name="Thiruvilangam P."/>
            <person name="Bhonagiri V."/>
            <person name="Nash W.E."/>
            <person name="Mardis E.R."/>
            <person name="Wilson R.K."/>
        </authorList>
    </citation>
    <scope>NUCLEOTIDE SEQUENCE [LARGE SCALE GENOMIC DNA]</scope>
    <source>
        <strain evidence="1 2">DSM 17855</strain>
    </source>
</reference>
<reference evidence="1 2" key="1">
    <citation type="submission" date="2008-10" db="EMBL/GenBank/DDBJ databases">
        <title>Draft genome sequence of Bacteroides dorei (DSM 17855).</title>
        <authorList>
            <person name="Sudarsanam P."/>
            <person name="Ley R."/>
            <person name="Guruge J."/>
            <person name="Turnbaugh P.J."/>
            <person name="Mahowald M."/>
            <person name="Liep D."/>
            <person name="Gordon J."/>
        </authorList>
    </citation>
    <scope>NUCLEOTIDE SEQUENCE [LARGE SCALE GENOMIC DNA]</scope>
    <source>
        <strain evidence="1 2">DSM 17855</strain>
    </source>
</reference>
<gene>
    <name evidence="1" type="ORF">BACDOR_02805</name>
</gene>
<dbReference type="HOGENOM" id="CLU_3284811_0_0_10"/>
<evidence type="ECO:0000313" key="1">
    <source>
        <dbReference type="EMBL" id="EEB24744.1"/>
    </source>
</evidence>
<evidence type="ECO:0000313" key="2">
    <source>
        <dbReference type="Proteomes" id="UP000004849"/>
    </source>
</evidence>
<proteinExistence type="predicted"/>
<dbReference type="Proteomes" id="UP000004849">
    <property type="component" value="Unassembled WGS sequence"/>
</dbReference>
<sequence>MFGKGTICFSLYKTAYKKKSPVAAYQRNFFNPYGCMDLNS</sequence>
<organism evidence="1 2">
    <name type="scientific">Phocaeicola dorei DSM 17855</name>
    <dbReference type="NCBI Taxonomy" id="483217"/>
    <lineage>
        <taxon>Bacteria</taxon>
        <taxon>Pseudomonadati</taxon>
        <taxon>Bacteroidota</taxon>
        <taxon>Bacteroidia</taxon>
        <taxon>Bacteroidales</taxon>
        <taxon>Bacteroidaceae</taxon>
        <taxon>Phocaeicola</taxon>
    </lineage>
</organism>
<name>B6VZT1_9BACT</name>